<evidence type="ECO:0000256" key="7">
    <source>
        <dbReference type="NCBIfam" id="TIGR02375"/>
    </source>
</evidence>
<reference evidence="11 12" key="1">
    <citation type="submission" date="2020-02" db="EMBL/GenBank/DDBJ databases">
        <title>Plant-Promoting Endophytic Bacterium Rhizobium oryzihabitans sp. nov., Isolated from the Root of Rice.</title>
        <authorList>
            <person name="zhao J."/>
            <person name="Zhang G."/>
        </authorList>
    </citation>
    <scope>NUCLEOTIDE SEQUENCE [LARGE SCALE GENOMIC DNA]</scope>
    <source>
        <strain evidence="11 12">M15</strain>
        <plasmid evidence="11 12">p5</plasmid>
    </source>
</reference>
<keyword evidence="4" id="KW-0574">Periplasm</keyword>
<dbReference type="PRINTS" id="PR00156">
    <property type="entry name" value="COPPERBLUE"/>
</dbReference>
<evidence type="ECO:0000256" key="9">
    <source>
        <dbReference type="SAM" id="SignalP"/>
    </source>
</evidence>
<geneLocation type="plasmid" evidence="11 12">
    <name>p5</name>
</geneLocation>
<dbReference type="CDD" id="cd04218">
    <property type="entry name" value="Pseudoazurin"/>
    <property type="match status" value="1"/>
</dbReference>
<dbReference type="Pfam" id="PF00127">
    <property type="entry name" value="Copper-bind"/>
    <property type="match status" value="1"/>
</dbReference>
<dbReference type="EMBL" id="CP048637">
    <property type="protein sequence ID" value="QIB41494.1"/>
    <property type="molecule type" value="Genomic_DNA"/>
</dbReference>
<feature type="domain" description="Blue (type 1) copper" evidence="10">
    <location>
        <begin position="24"/>
        <end position="111"/>
    </location>
</feature>
<evidence type="ECO:0000259" key="10">
    <source>
        <dbReference type="Pfam" id="PF00127"/>
    </source>
</evidence>
<feature type="signal peptide" evidence="9">
    <location>
        <begin position="1"/>
        <end position="19"/>
    </location>
</feature>
<evidence type="ECO:0000256" key="4">
    <source>
        <dbReference type="ARBA" id="ARBA00022764"/>
    </source>
</evidence>
<keyword evidence="3 8" id="KW-0479">Metal-binding</keyword>
<keyword evidence="9" id="KW-0732">Signal</keyword>
<dbReference type="GO" id="GO:0009055">
    <property type="term" value="F:electron transfer activity"/>
    <property type="evidence" value="ECO:0007669"/>
    <property type="project" value="InterPro"/>
</dbReference>
<keyword evidence="11" id="KW-0614">Plasmid</keyword>
<dbReference type="InterPro" id="IPR002386">
    <property type="entry name" value="Amicyanin/Pseudoazurin"/>
</dbReference>
<keyword evidence="12" id="KW-1185">Reference proteome</keyword>
<feature type="binding site" evidence="8">
    <location>
        <position position="105"/>
    </location>
    <ligand>
        <name>Cu cation</name>
        <dbReference type="ChEBI" id="CHEBI:23378"/>
    </ligand>
</feature>
<dbReference type="Proteomes" id="UP000464865">
    <property type="component" value="Plasmid p5"/>
</dbReference>
<feature type="chain" id="PRO_5029738353" description="Pseudoazurin" evidence="9">
    <location>
        <begin position="20"/>
        <end position="141"/>
    </location>
</feature>
<dbReference type="PRINTS" id="PR00155">
    <property type="entry name" value="AMICYANIN"/>
</dbReference>
<name>A0A7L5BRP7_9HYPH</name>
<dbReference type="GO" id="GO:0042597">
    <property type="term" value="C:periplasmic space"/>
    <property type="evidence" value="ECO:0007669"/>
    <property type="project" value="UniProtKB-SubCell"/>
</dbReference>
<comment type="cofactor">
    <cofactor evidence="8">
        <name>Cu cation</name>
        <dbReference type="ChEBI" id="CHEBI:23378"/>
    </cofactor>
    <text evidence="8">Binds 1 copper ion per subunit.</text>
</comment>
<accession>A0A7L5BRP7</accession>
<sequence length="141" mass="14803">MKVVPLVFAALSIAGAATAADYEVHMKNKGEDGVMVFEPALTKLQPGDTVTFVPTDKGHNAETVDGLIPQGAEPFKGKINESVKQTFTVAGTYVIKCSPHWAMGMAAVVTVGDPSSNLEAVKSAKAPKKAHERIEAALAKL</sequence>
<evidence type="ECO:0000256" key="2">
    <source>
        <dbReference type="ARBA" id="ARBA00022448"/>
    </source>
</evidence>
<dbReference type="InterPro" id="IPR008972">
    <property type="entry name" value="Cupredoxin"/>
</dbReference>
<protein>
    <recommendedName>
        <fullName evidence="7">Pseudoazurin</fullName>
    </recommendedName>
</protein>
<dbReference type="InterPro" id="IPR001235">
    <property type="entry name" value="Copper_blue_Plastocyanin"/>
</dbReference>
<dbReference type="SUPFAM" id="SSF49503">
    <property type="entry name" value="Cupredoxins"/>
    <property type="match status" value="1"/>
</dbReference>
<evidence type="ECO:0000256" key="5">
    <source>
        <dbReference type="ARBA" id="ARBA00022982"/>
    </source>
</evidence>
<organism evidence="11 12">
    <name type="scientific">Rhizobium oryzihabitans</name>
    <dbReference type="NCBI Taxonomy" id="2267833"/>
    <lineage>
        <taxon>Bacteria</taxon>
        <taxon>Pseudomonadati</taxon>
        <taxon>Pseudomonadota</taxon>
        <taxon>Alphaproteobacteria</taxon>
        <taxon>Hyphomicrobiales</taxon>
        <taxon>Rhizobiaceae</taxon>
        <taxon>Rhizobium/Agrobacterium group</taxon>
        <taxon>Rhizobium</taxon>
    </lineage>
</organism>
<evidence type="ECO:0000256" key="1">
    <source>
        <dbReference type="ARBA" id="ARBA00004418"/>
    </source>
</evidence>
<dbReference type="NCBIfam" id="TIGR02375">
    <property type="entry name" value="pseudoazurin"/>
    <property type="match status" value="1"/>
</dbReference>
<dbReference type="Gene3D" id="2.60.40.420">
    <property type="entry name" value="Cupredoxins - blue copper proteins"/>
    <property type="match status" value="1"/>
</dbReference>
<keyword evidence="5" id="KW-0249">Electron transport</keyword>
<comment type="subcellular location">
    <subcellularLocation>
        <location evidence="1">Periplasm</location>
    </subcellularLocation>
</comment>
<dbReference type="GO" id="GO:0005507">
    <property type="term" value="F:copper ion binding"/>
    <property type="evidence" value="ECO:0007669"/>
    <property type="project" value="UniProtKB-UniRule"/>
</dbReference>
<evidence type="ECO:0000256" key="3">
    <source>
        <dbReference type="ARBA" id="ARBA00022723"/>
    </source>
</evidence>
<feature type="binding site" evidence="8">
    <location>
        <position position="59"/>
    </location>
    <ligand>
        <name>Cu cation</name>
        <dbReference type="ChEBI" id="CHEBI:23378"/>
    </ligand>
</feature>
<feature type="binding site" evidence="8">
    <location>
        <position position="97"/>
    </location>
    <ligand>
        <name>Cu cation</name>
        <dbReference type="ChEBI" id="CHEBI:23378"/>
    </ligand>
</feature>
<dbReference type="InterPro" id="IPR000923">
    <property type="entry name" value="BlueCu_1"/>
</dbReference>
<evidence type="ECO:0000313" key="12">
    <source>
        <dbReference type="Proteomes" id="UP000464865"/>
    </source>
</evidence>
<dbReference type="KEGG" id="roy:G3A56_26625"/>
<evidence type="ECO:0000313" key="11">
    <source>
        <dbReference type="EMBL" id="QIB41494.1"/>
    </source>
</evidence>
<keyword evidence="6 8" id="KW-0186">Copper</keyword>
<proteinExistence type="predicted"/>
<gene>
    <name evidence="11" type="ORF">G3A56_26625</name>
</gene>
<dbReference type="InterPro" id="IPR012745">
    <property type="entry name" value="Pseudoazurin"/>
</dbReference>
<keyword evidence="2" id="KW-0813">Transport</keyword>
<feature type="binding site" evidence="8">
    <location>
        <position position="100"/>
    </location>
    <ligand>
        <name>Cu cation</name>
        <dbReference type="ChEBI" id="CHEBI:23378"/>
    </ligand>
</feature>
<dbReference type="AlphaFoldDB" id="A0A7L5BRP7"/>
<evidence type="ECO:0000256" key="8">
    <source>
        <dbReference type="PIRSR" id="PIRSR602386-1"/>
    </source>
</evidence>
<evidence type="ECO:0000256" key="6">
    <source>
        <dbReference type="ARBA" id="ARBA00023008"/>
    </source>
</evidence>